<feature type="binding site" evidence="7 11">
    <location>
        <position position="324"/>
    </location>
    <ligand>
        <name>substrate</name>
    </ligand>
</feature>
<protein>
    <recommendedName>
        <fullName evidence="3 7">Histidinol dehydrogenase</fullName>
        <shortName evidence="7">HDH</shortName>
        <ecNumber evidence="7">1.1.1.23</ecNumber>
    </recommendedName>
</protein>
<dbReference type="UniPathway" id="UPA00031">
    <property type="reaction ID" value="UER00014"/>
</dbReference>
<dbReference type="GO" id="GO:0000105">
    <property type="term" value="P:L-histidine biosynthetic process"/>
    <property type="evidence" value="ECO:0007669"/>
    <property type="project" value="UniProtKB-UniRule"/>
</dbReference>
<comment type="function">
    <text evidence="7">Catalyzes the sequential NAD-dependent oxidations of L-histidinol to L-histidinaldehyde and then to L-histidine.</text>
</comment>
<keyword evidence="7" id="KW-0028">Amino-acid biosynthesis</keyword>
<keyword evidence="6 7" id="KW-0560">Oxidoreductase</keyword>
<feature type="active site" description="Proton acceptor" evidence="7 9">
    <location>
        <position position="324"/>
    </location>
</feature>
<evidence type="ECO:0000256" key="1">
    <source>
        <dbReference type="ARBA" id="ARBA00004940"/>
    </source>
</evidence>
<keyword evidence="5 7" id="KW-0862">Zinc</keyword>
<dbReference type="Proteomes" id="UP000309454">
    <property type="component" value="Unassembled WGS sequence"/>
</dbReference>
<keyword evidence="4 7" id="KW-0479">Metal-binding</keyword>
<dbReference type="PANTHER" id="PTHR21256:SF2">
    <property type="entry name" value="HISTIDINE BIOSYNTHESIS TRIFUNCTIONAL PROTEIN"/>
    <property type="match status" value="1"/>
</dbReference>
<evidence type="ECO:0000313" key="14">
    <source>
        <dbReference type="EMBL" id="TJW09800.1"/>
    </source>
</evidence>
<feature type="binding site" evidence="7 12">
    <location>
        <position position="416"/>
    </location>
    <ligand>
        <name>Zn(2+)</name>
        <dbReference type="ChEBI" id="CHEBI:29105"/>
    </ligand>
</feature>
<feature type="binding site" evidence="7 11">
    <location>
        <position position="416"/>
    </location>
    <ligand>
        <name>substrate</name>
    </ligand>
</feature>
<dbReference type="GO" id="GO:0051287">
    <property type="term" value="F:NAD binding"/>
    <property type="evidence" value="ECO:0007669"/>
    <property type="project" value="InterPro"/>
</dbReference>
<feature type="binding site" evidence="7 12">
    <location>
        <position position="255"/>
    </location>
    <ligand>
        <name>Zn(2+)</name>
        <dbReference type="ChEBI" id="CHEBI:29105"/>
    </ligand>
</feature>
<evidence type="ECO:0000256" key="11">
    <source>
        <dbReference type="PIRSR" id="PIRSR000099-3"/>
    </source>
</evidence>
<evidence type="ECO:0000256" key="9">
    <source>
        <dbReference type="PIRSR" id="PIRSR000099-1"/>
    </source>
</evidence>
<feature type="active site" description="Proton acceptor" evidence="7 9">
    <location>
        <position position="323"/>
    </location>
</feature>
<evidence type="ECO:0000256" key="5">
    <source>
        <dbReference type="ARBA" id="ARBA00022833"/>
    </source>
</evidence>
<feature type="binding site" evidence="7 11">
    <location>
        <position position="357"/>
    </location>
    <ligand>
        <name>substrate</name>
    </ligand>
</feature>
<keyword evidence="15" id="KW-1185">Reference proteome</keyword>
<comment type="similarity">
    <text evidence="2 7 8 13">Belongs to the histidinol dehydrogenase family.</text>
</comment>
<feature type="binding site" evidence="7 10">
    <location>
        <position position="125"/>
    </location>
    <ligand>
        <name>NAD(+)</name>
        <dbReference type="ChEBI" id="CHEBI:57540"/>
    </ligand>
</feature>
<dbReference type="GO" id="GO:0004399">
    <property type="term" value="F:histidinol dehydrogenase activity"/>
    <property type="evidence" value="ECO:0007669"/>
    <property type="project" value="UniProtKB-UniRule"/>
</dbReference>
<dbReference type="GO" id="GO:0005829">
    <property type="term" value="C:cytosol"/>
    <property type="evidence" value="ECO:0007669"/>
    <property type="project" value="TreeGrafter"/>
</dbReference>
<feature type="binding site" evidence="7 11">
    <location>
        <position position="258"/>
    </location>
    <ligand>
        <name>substrate</name>
    </ligand>
</feature>
<evidence type="ECO:0000256" key="2">
    <source>
        <dbReference type="ARBA" id="ARBA00010178"/>
    </source>
</evidence>
<keyword evidence="7" id="KW-0368">Histidine biosynthesis</keyword>
<comment type="caution">
    <text evidence="14">The sequence shown here is derived from an EMBL/GenBank/DDBJ whole genome shotgun (WGS) entry which is preliminary data.</text>
</comment>
<comment type="pathway">
    <text evidence="1 7">Amino-acid biosynthesis; L-histidine biosynthesis; L-histidine from 5-phospho-alpha-D-ribose 1-diphosphate: step 9/9.</text>
</comment>
<feature type="binding site" evidence="7 10">
    <location>
        <position position="210"/>
    </location>
    <ligand>
        <name>NAD(+)</name>
        <dbReference type="ChEBI" id="CHEBI:57540"/>
    </ligand>
</feature>
<evidence type="ECO:0000256" key="13">
    <source>
        <dbReference type="RuleBase" id="RU004175"/>
    </source>
</evidence>
<evidence type="ECO:0000256" key="7">
    <source>
        <dbReference type="HAMAP-Rule" id="MF_01024"/>
    </source>
</evidence>
<dbReference type="Gene3D" id="1.20.5.1300">
    <property type="match status" value="1"/>
</dbReference>
<feature type="binding site" evidence="7 12">
    <location>
        <position position="258"/>
    </location>
    <ligand>
        <name>Zn(2+)</name>
        <dbReference type="ChEBI" id="CHEBI:29105"/>
    </ligand>
</feature>
<evidence type="ECO:0000256" key="4">
    <source>
        <dbReference type="ARBA" id="ARBA00022723"/>
    </source>
</evidence>
<evidence type="ECO:0000256" key="6">
    <source>
        <dbReference type="ARBA" id="ARBA00023002"/>
    </source>
</evidence>
<dbReference type="InterPro" id="IPR016161">
    <property type="entry name" value="Ald_DH/histidinol_DH"/>
</dbReference>
<feature type="binding site" evidence="7 11">
    <location>
        <position position="255"/>
    </location>
    <ligand>
        <name>substrate</name>
    </ligand>
</feature>
<dbReference type="InterPro" id="IPR012131">
    <property type="entry name" value="Hstdl_DH"/>
</dbReference>
<dbReference type="PANTHER" id="PTHR21256">
    <property type="entry name" value="HISTIDINOL DEHYDROGENASE HDH"/>
    <property type="match status" value="1"/>
</dbReference>
<dbReference type="OrthoDB" id="9805269at2"/>
<dbReference type="CDD" id="cd06572">
    <property type="entry name" value="Histidinol_dh"/>
    <property type="match status" value="1"/>
</dbReference>
<dbReference type="FunFam" id="3.40.50.1980:FF:000026">
    <property type="entry name" value="Histidinol dehydrogenase"/>
    <property type="match status" value="1"/>
</dbReference>
<dbReference type="EC" id="1.1.1.23" evidence="7"/>
<dbReference type="PRINTS" id="PR00083">
    <property type="entry name" value="HOLDHDRGNASE"/>
</dbReference>
<proteinExistence type="inferred from homology"/>
<sequence>MRRVVLGPNDLFSASLINRTGAFNASAMTAATAIVEQVRAEGDAALRQLTLKFDGVEVEQLRVSEEEIAAARAAVAPETLAALQKAADQIREFHERQVEQSWFFARGDGALVGAKITPLDSVGIYVPGGRALYPSTVLMNAVPAQVAGVRRIVCTTPPTKSGALDPAILAACDIAGVTEIYKVGGAQAIGALAYGTASIAPVDKITGPGNAFVAAAKKIVSGDVGIDMIAGPSEVCVVADFTADPKLVAIDLMAQAEHDPLAACYLVCFSQDYADAVEAAVQRHLADSSRADITQSSLDNEGLCVVCETMAQALEAVNVIAPEHLELHVADAMDLLGAIRNAGAIFLGAWTPEAVGDYVAGPNHTLPTGGTARWASPLSTDDFVKKSSIIQYTPAALARDGETVRTIATHEGLWAHARSVELRLEELEAQGLGAAGRAVEASRG</sequence>
<dbReference type="SUPFAM" id="SSF53720">
    <property type="entry name" value="ALDH-like"/>
    <property type="match status" value="1"/>
</dbReference>
<dbReference type="InterPro" id="IPR022695">
    <property type="entry name" value="Histidinol_DH_monofunct"/>
</dbReference>
<accession>A0A4T9T670</accession>
<dbReference type="NCBIfam" id="TIGR00069">
    <property type="entry name" value="hisD"/>
    <property type="match status" value="1"/>
</dbReference>
<evidence type="ECO:0000256" key="10">
    <source>
        <dbReference type="PIRSR" id="PIRSR000099-2"/>
    </source>
</evidence>
<gene>
    <name evidence="7 14" type="primary">hisD</name>
    <name evidence="14" type="ORF">E5982_08100</name>
</gene>
<feature type="binding site" evidence="7 10">
    <location>
        <position position="187"/>
    </location>
    <ligand>
        <name>NAD(+)</name>
        <dbReference type="ChEBI" id="CHEBI:57540"/>
    </ligand>
</feature>
<dbReference type="HAMAP" id="MF_01024">
    <property type="entry name" value="HisD"/>
    <property type="match status" value="1"/>
</dbReference>
<dbReference type="Gene3D" id="3.40.50.1980">
    <property type="entry name" value="Nitrogenase molybdenum iron protein domain"/>
    <property type="match status" value="2"/>
</dbReference>
<evidence type="ECO:0000256" key="12">
    <source>
        <dbReference type="PIRSR" id="PIRSR000099-4"/>
    </source>
</evidence>
<dbReference type="PIRSF" id="PIRSF000099">
    <property type="entry name" value="Histidinol_dh"/>
    <property type="match status" value="1"/>
</dbReference>
<dbReference type="AlphaFoldDB" id="A0A4T9T670"/>
<dbReference type="Pfam" id="PF00815">
    <property type="entry name" value="Histidinol_dh"/>
    <property type="match status" value="1"/>
</dbReference>
<keyword evidence="7 10" id="KW-0520">NAD</keyword>
<comment type="catalytic activity">
    <reaction evidence="7">
        <text>L-histidinol + 2 NAD(+) + H2O = L-histidine + 2 NADH + 3 H(+)</text>
        <dbReference type="Rhea" id="RHEA:20641"/>
        <dbReference type="ChEBI" id="CHEBI:15377"/>
        <dbReference type="ChEBI" id="CHEBI:15378"/>
        <dbReference type="ChEBI" id="CHEBI:57540"/>
        <dbReference type="ChEBI" id="CHEBI:57595"/>
        <dbReference type="ChEBI" id="CHEBI:57699"/>
        <dbReference type="ChEBI" id="CHEBI:57945"/>
        <dbReference type="EC" id="1.1.1.23"/>
    </reaction>
</comment>
<evidence type="ECO:0000313" key="15">
    <source>
        <dbReference type="Proteomes" id="UP000309454"/>
    </source>
</evidence>
<dbReference type="RefSeq" id="WP_136846075.1">
    <property type="nucleotide sequence ID" value="NZ_CANPEU010000021.1"/>
</dbReference>
<reference evidence="14 15" key="1">
    <citation type="submission" date="2019-04" db="EMBL/GenBank/DDBJ databases">
        <title>Microbes associate with the intestines of laboratory mice.</title>
        <authorList>
            <person name="Navarre W."/>
            <person name="Wong E."/>
            <person name="Huang K.C."/>
            <person name="Tropini C."/>
            <person name="Ng K."/>
            <person name="Yu B."/>
        </authorList>
    </citation>
    <scope>NUCLEOTIDE SEQUENCE [LARGE SCALE GENOMIC DNA]</scope>
    <source>
        <strain evidence="14 15">NM48_B13</strain>
    </source>
</reference>
<organism evidence="14 15">
    <name type="scientific">Parvibacter caecicola</name>
    <dbReference type="NCBI Taxonomy" id="747645"/>
    <lineage>
        <taxon>Bacteria</taxon>
        <taxon>Bacillati</taxon>
        <taxon>Actinomycetota</taxon>
        <taxon>Coriobacteriia</taxon>
        <taxon>Coriobacteriales</taxon>
        <taxon>Coriobacteriaceae</taxon>
        <taxon>Parvibacter</taxon>
    </lineage>
</organism>
<feature type="binding site" evidence="7 11">
    <location>
        <position position="411"/>
    </location>
    <ligand>
        <name>substrate</name>
    </ligand>
</feature>
<dbReference type="GO" id="GO:0008270">
    <property type="term" value="F:zinc ion binding"/>
    <property type="evidence" value="ECO:0007669"/>
    <property type="project" value="UniProtKB-UniRule"/>
</dbReference>
<dbReference type="EMBL" id="SSTM01000006">
    <property type="protein sequence ID" value="TJW09800.1"/>
    <property type="molecule type" value="Genomic_DNA"/>
</dbReference>
<name>A0A4T9T670_9ACTN</name>
<feature type="binding site" evidence="7 11">
    <location>
        <position position="233"/>
    </location>
    <ligand>
        <name>substrate</name>
    </ligand>
</feature>
<evidence type="ECO:0000256" key="3">
    <source>
        <dbReference type="ARBA" id="ARBA00016531"/>
    </source>
</evidence>
<evidence type="ECO:0000256" key="8">
    <source>
        <dbReference type="PIRNR" id="PIRNR000099"/>
    </source>
</evidence>
<feature type="binding site" evidence="7 12">
    <location>
        <position position="357"/>
    </location>
    <ligand>
        <name>Zn(2+)</name>
        <dbReference type="ChEBI" id="CHEBI:29105"/>
    </ligand>
</feature>
<comment type="cofactor">
    <cofactor evidence="7 12">
        <name>Zn(2+)</name>
        <dbReference type="ChEBI" id="CHEBI:29105"/>
    </cofactor>
    <text evidence="7 12">Binds 1 zinc ion per subunit.</text>
</comment>